<evidence type="ECO:0000256" key="1">
    <source>
        <dbReference type="ARBA" id="ARBA00004418"/>
    </source>
</evidence>
<dbReference type="EMBL" id="JACASD010000082">
    <property type="protein sequence ID" value="NWE91701.1"/>
    <property type="molecule type" value="Genomic_DNA"/>
</dbReference>
<dbReference type="SUPFAM" id="SSF49584">
    <property type="entry name" value="Periplasmic chaperone C-domain"/>
    <property type="match status" value="1"/>
</dbReference>
<dbReference type="InterPro" id="IPR016147">
    <property type="entry name" value="Pili_assmbl_chaperone_N"/>
</dbReference>
<dbReference type="AlphaFoldDB" id="A0A7Y8G798"/>
<feature type="signal peptide" evidence="7">
    <location>
        <begin position="1"/>
        <end position="35"/>
    </location>
</feature>
<accession>A0A7Y8G798</accession>
<dbReference type="InterPro" id="IPR016148">
    <property type="entry name" value="Pili_assmbl_chaperone_C"/>
</dbReference>
<dbReference type="GO" id="GO:0071555">
    <property type="term" value="P:cell wall organization"/>
    <property type="evidence" value="ECO:0007669"/>
    <property type="project" value="InterPro"/>
</dbReference>
<keyword evidence="4 7" id="KW-0732">Signal</keyword>
<comment type="subcellular location">
    <subcellularLocation>
        <location evidence="1">Periplasm</location>
    </subcellularLocation>
</comment>
<dbReference type="PANTHER" id="PTHR30251:SF2">
    <property type="entry name" value="FIMBRIAL CHAPERONE YADV-RELATED"/>
    <property type="match status" value="1"/>
</dbReference>
<dbReference type="InterPro" id="IPR001829">
    <property type="entry name" value="Pili_assmbl_chaperone_bac"/>
</dbReference>
<evidence type="ECO:0000256" key="6">
    <source>
        <dbReference type="ARBA" id="ARBA00023186"/>
    </source>
</evidence>
<dbReference type="SUPFAM" id="SSF49354">
    <property type="entry name" value="PapD-like"/>
    <property type="match status" value="1"/>
</dbReference>
<feature type="domain" description="Pili assembly chaperone N-terminal" evidence="8">
    <location>
        <begin position="36"/>
        <end position="153"/>
    </location>
</feature>
<feature type="chain" id="PRO_5030665468" evidence="7">
    <location>
        <begin position="36"/>
        <end position="252"/>
    </location>
</feature>
<reference evidence="10 11" key="1">
    <citation type="submission" date="2020-04" db="EMBL/GenBank/DDBJ databases">
        <title>Molecular characterization of pseudomonads from Agaricus bisporus reveal novel blotch 2 pathogens in Western Europe.</title>
        <authorList>
            <person name="Taparia T."/>
            <person name="Krijger M."/>
            <person name="Haynes E."/>
            <person name="Elpinstone J.G."/>
            <person name="Noble R."/>
            <person name="Van Der Wolf J."/>
        </authorList>
    </citation>
    <scope>NUCLEOTIDE SEQUENCE [LARGE SCALE GENOMIC DNA]</scope>
    <source>
        <strain evidence="10 11">P8021</strain>
    </source>
</reference>
<dbReference type="InterPro" id="IPR008962">
    <property type="entry name" value="PapD-like_sf"/>
</dbReference>
<dbReference type="FunFam" id="2.60.40.10:FF:000458">
    <property type="entry name" value="Molecular chaperone FimC"/>
    <property type="match status" value="1"/>
</dbReference>
<evidence type="ECO:0000256" key="2">
    <source>
        <dbReference type="ARBA" id="ARBA00007399"/>
    </source>
</evidence>
<dbReference type="InterPro" id="IPR050643">
    <property type="entry name" value="Periplasmic_pilus_chap"/>
</dbReference>
<dbReference type="RefSeq" id="WP_177113702.1">
    <property type="nucleotide sequence ID" value="NZ_JACASD010000082.1"/>
</dbReference>
<feature type="domain" description="Pili assembly chaperone C-terminal" evidence="9">
    <location>
        <begin position="179"/>
        <end position="241"/>
    </location>
</feature>
<comment type="similarity">
    <text evidence="2">Belongs to the periplasmic pilus chaperone family.</text>
</comment>
<gene>
    <name evidence="10" type="ORF">HX893_26600</name>
</gene>
<dbReference type="PRINTS" id="PR00969">
    <property type="entry name" value="CHAPERONPILI"/>
</dbReference>
<keyword evidence="6" id="KW-0143">Chaperone</keyword>
<evidence type="ECO:0000256" key="5">
    <source>
        <dbReference type="ARBA" id="ARBA00022764"/>
    </source>
</evidence>
<dbReference type="Proteomes" id="UP000585226">
    <property type="component" value="Unassembled WGS sequence"/>
</dbReference>
<dbReference type="PANTHER" id="PTHR30251">
    <property type="entry name" value="PILUS ASSEMBLY CHAPERONE"/>
    <property type="match status" value="1"/>
</dbReference>
<keyword evidence="3" id="KW-1029">Fimbrium biogenesis</keyword>
<evidence type="ECO:0000259" key="9">
    <source>
        <dbReference type="Pfam" id="PF02753"/>
    </source>
</evidence>
<name>A0A7Y8G798_9PSED</name>
<evidence type="ECO:0000259" key="8">
    <source>
        <dbReference type="Pfam" id="PF00345"/>
    </source>
</evidence>
<keyword evidence="5" id="KW-0574">Periplasm</keyword>
<proteinExistence type="inferred from homology"/>
<protein>
    <submittedName>
        <fullName evidence="10">Molecular chaperone</fullName>
    </submittedName>
</protein>
<evidence type="ECO:0000256" key="4">
    <source>
        <dbReference type="ARBA" id="ARBA00022729"/>
    </source>
</evidence>
<dbReference type="GO" id="GO:0030288">
    <property type="term" value="C:outer membrane-bounded periplasmic space"/>
    <property type="evidence" value="ECO:0007669"/>
    <property type="project" value="InterPro"/>
</dbReference>
<evidence type="ECO:0000313" key="11">
    <source>
        <dbReference type="Proteomes" id="UP000585226"/>
    </source>
</evidence>
<dbReference type="InterPro" id="IPR036316">
    <property type="entry name" value="Pili_assmbl_chap_C_dom_sf"/>
</dbReference>
<dbReference type="Gene3D" id="2.60.40.10">
    <property type="entry name" value="Immunoglobulins"/>
    <property type="match status" value="2"/>
</dbReference>
<sequence>MKRFATPFKTTPFNTTPFKSAALLALLLLSGISQAGVMLGGTRIVFDGNKRDASITVGNTTAQPYAVQTWVNTEADDNTTPTPFVATPPLFRLDPHKEQMVRIQKVPGALPEDRESVFYFNAQEIPVAAKADENTLKIAMRTRIKLFYRPAGLKGNTLDALPQLRWSLVQEQGRTLLEVNNPSAFHVSFIGVKAMGGGQTVEVDEPKMVSPMSRQRYALPGFTARTGEVMFSAINDFGGYSEPSKVAITSAP</sequence>
<evidence type="ECO:0000313" key="10">
    <source>
        <dbReference type="EMBL" id="NWE91701.1"/>
    </source>
</evidence>
<dbReference type="Pfam" id="PF00345">
    <property type="entry name" value="PapD_N"/>
    <property type="match status" value="1"/>
</dbReference>
<dbReference type="InterPro" id="IPR013783">
    <property type="entry name" value="Ig-like_fold"/>
</dbReference>
<evidence type="ECO:0000256" key="7">
    <source>
        <dbReference type="SAM" id="SignalP"/>
    </source>
</evidence>
<evidence type="ECO:0000256" key="3">
    <source>
        <dbReference type="ARBA" id="ARBA00022558"/>
    </source>
</evidence>
<dbReference type="Pfam" id="PF02753">
    <property type="entry name" value="PapD_C"/>
    <property type="match status" value="1"/>
</dbReference>
<comment type="caution">
    <text evidence="10">The sequence shown here is derived from an EMBL/GenBank/DDBJ whole genome shotgun (WGS) entry which is preliminary data.</text>
</comment>
<organism evidence="10 11">
    <name type="scientific">Pseudomonas reactans</name>
    <dbReference type="NCBI Taxonomy" id="117680"/>
    <lineage>
        <taxon>Bacteria</taxon>
        <taxon>Pseudomonadati</taxon>
        <taxon>Pseudomonadota</taxon>
        <taxon>Gammaproteobacteria</taxon>
        <taxon>Pseudomonadales</taxon>
        <taxon>Pseudomonadaceae</taxon>
        <taxon>Pseudomonas</taxon>
    </lineage>
</organism>